<evidence type="ECO:0000259" key="7">
    <source>
        <dbReference type="Pfam" id="PF08544"/>
    </source>
</evidence>
<organism evidence="8 9">
    <name type="scientific">Candidatus Segetimicrobium genomatis</name>
    <dbReference type="NCBI Taxonomy" id="2569760"/>
    <lineage>
        <taxon>Bacteria</taxon>
        <taxon>Bacillati</taxon>
        <taxon>Candidatus Sysuimicrobiota</taxon>
        <taxon>Candidatus Sysuimicrobiia</taxon>
        <taxon>Candidatus Sysuimicrobiales</taxon>
        <taxon>Candidatus Segetimicrobiaceae</taxon>
        <taxon>Candidatus Segetimicrobium</taxon>
    </lineage>
</organism>
<evidence type="ECO:0000256" key="5">
    <source>
        <dbReference type="ARBA" id="ARBA00038121"/>
    </source>
</evidence>
<dbReference type="GO" id="GO:0042352">
    <property type="term" value="P:GDP-L-fucose salvage"/>
    <property type="evidence" value="ECO:0007669"/>
    <property type="project" value="TreeGrafter"/>
</dbReference>
<dbReference type="InterPro" id="IPR052203">
    <property type="entry name" value="GHMP_Kinase-Related"/>
</dbReference>
<evidence type="ECO:0000313" key="9">
    <source>
        <dbReference type="Proteomes" id="UP000315217"/>
    </source>
</evidence>
<sequence>MIISRTPFRISFFGGGTDYPAWFRAHGGAVLATTINKYCYISCRYLPPFFAHKIRVVYSLIENCQDVAEIRHPAVREVLRYLSIGKGVEIHHDADLPARSGMGSSSAFTVGLLHALHALKGQIPTVRQLSSESIYVEQELLKEAVGCQDQVLAAHGGFNHITFPRSGDVTVRPMTLSLERMTELNAHLMLFFTGVHRTASDVARTYAQNLETKDTALQAMYQMVDQGIGILNGADDLERFGLLLHDAWLVKRSLSARISSDFVEQLYEEARAAGAIGGKLLGAGGGGFLLLFVRPRDQHRVRERLHRLIYVPIRFEFSGSRIIFFDPEEDYSGDEKVLANDKVTTFQELIRDIS</sequence>
<keyword evidence="4" id="KW-0067">ATP-binding</keyword>
<evidence type="ECO:0000256" key="1">
    <source>
        <dbReference type="ARBA" id="ARBA00022679"/>
    </source>
</evidence>
<dbReference type="InterPro" id="IPR001174">
    <property type="entry name" value="HddA/FKP"/>
</dbReference>
<evidence type="ECO:0000256" key="4">
    <source>
        <dbReference type="ARBA" id="ARBA00022840"/>
    </source>
</evidence>
<evidence type="ECO:0000259" key="6">
    <source>
        <dbReference type="Pfam" id="PF00288"/>
    </source>
</evidence>
<dbReference type="PANTHER" id="PTHR32463:SF0">
    <property type="entry name" value="L-FUCOSE KINASE"/>
    <property type="match status" value="1"/>
</dbReference>
<dbReference type="SUPFAM" id="SSF55060">
    <property type="entry name" value="GHMP Kinase, C-terminal domain"/>
    <property type="match status" value="1"/>
</dbReference>
<reference evidence="8 9" key="1">
    <citation type="journal article" date="2019" name="Nat. Microbiol.">
        <title>Mediterranean grassland soil C-N compound turnover is dependent on rainfall and depth, and is mediated by genomically divergent microorganisms.</title>
        <authorList>
            <person name="Diamond S."/>
            <person name="Andeer P.F."/>
            <person name="Li Z."/>
            <person name="Crits-Christoph A."/>
            <person name="Burstein D."/>
            <person name="Anantharaman K."/>
            <person name="Lane K.R."/>
            <person name="Thomas B.C."/>
            <person name="Pan C."/>
            <person name="Northen T.R."/>
            <person name="Banfield J.F."/>
        </authorList>
    </citation>
    <scope>NUCLEOTIDE SEQUENCE [LARGE SCALE GENOMIC DNA]</scope>
    <source>
        <strain evidence="8">NP_1</strain>
    </source>
</reference>
<keyword evidence="1" id="KW-0808">Transferase</keyword>
<dbReference type="PANTHER" id="PTHR32463">
    <property type="entry name" value="L-FUCOSE KINASE"/>
    <property type="match status" value="1"/>
</dbReference>
<evidence type="ECO:0000313" key="8">
    <source>
        <dbReference type="EMBL" id="TMJ08415.1"/>
    </source>
</evidence>
<gene>
    <name evidence="8" type="ORF">E6G98_12220</name>
</gene>
<protein>
    <submittedName>
        <fullName evidence="8">Kinase</fullName>
    </submittedName>
</protein>
<dbReference type="PRINTS" id="PR00960">
    <property type="entry name" value="LMBPPROTEIN"/>
</dbReference>
<comment type="similarity">
    <text evidence="5">Belongs to the GHMP kinase family.</text>
</comment>
<keyword evidence="2" id="KW-0547">Nucleotide-binding</keyword>
<dbReference type="InterPro" id="IPR006204">
    <property type="entry name" value="GHMP_kinase_N_dom"/>
</dbReference>
<evidence type="ECO:0000256" key="3">
    <source>
        <dbReference type="ARBA" id="ARBA00022777"/>
    </source>
</evidence>
<dbReference type="InterPro" id="IPR036554">
    <property type="entry name" value="GHMP_kinase_C_sf"/>
</dbReference>
<dbReference type="SUPFAM" id="SSF54211">
    <property type="entry name" value="Ribosomal protein S5 domain 2-like"/>
    <property type="match status" value="1"/>
</dbReference>
<proteinExistence type="inferred from homology"/>
<dbReference type="InterPro" id="IPR013750">
    <property type="entry name" value="GHMP_kinase_C_dom"/>
</dbReference>
<dbReference type="Proteomes" id="UP000315217">
    <property type="component" value="Unassembled WGS sequence"/>
</dbReference>
<feature type="domain" description="GHMP kinase C-terminal" evidence="7">
    <location>
        <begin position="236"/>
        <end position="307"/>
    </location>
</feature>
<dbReference type="Gene3D" id="3.30.230.120">
    <property type="match status" value="1"/>
</dbReference>
<dbReference type="EMBL" id="VBAI01000196">
    <property type="protein sequence ID" value="TMJ08415.1"/>
    <property type="molecule type" value="Genomic_DNA"/>
</dbReference>
<name>A0A537LK87_9BACT</name>
<dbReference type="PIRSF" id="PIRSF036406">
    <property type="entry name" value="Hept_kin"/>
    <property type="match status" value="1"/>
</dbReference>
<evidence type="ECO:0000256" key="2">
    <source>
        <dbReference type="ARBA" id="ARBA00022741"/>
    </source>
</evidence>
<dbReference type="Pfam" id="PF00288">
    <property type="entry name" value="GHMP_kinases_N"/>
    <property type="match status" value="1"/>
</dbReference>
<comment type="caution">
    <text evidence="8">The sequence shown here is derived from an EMBL/GenBank/DDBJ whole genome shotgun (WGS) entry which is preliminary data.</text>
</comment>
<dbReference type="InterPro" id="IPR014606">
    <property type="entry name" value="Heptose_7-P_kinase"/>
</dbReference>
<dbReference type="AlphaFoldDB" id="A0A537LK87"/>
<dbReference type="Pfam" id="PF08544">
    <property type="entry name" value="GHMP_kinases_C"/>
    <property type="match status" value="1"/>
</dbReference>
<dbReference type="GO" id="GO:0050201">
    <property type="term" value="F:fucokinase activity"/>
    <property type="evidence" value="ECO:0007669"/>
    <property type="project" value="TreeGrafter"/>
</dbReference>
<dbReference type="InterPro" id="IPR020568">
    <property type="entry name" value="Ribosomal_Su5_D2-typ_SF"/>
</dbReference>
<accession>A0A537LK87</accession>
<feature type="domain" description="GHMP kinase N-terminal" evidence="6">
    <location>
        <begin position="74"/>
        <end position="157"/>
    </location>
</feature>
<keyword evidence="3 8" id="KW-0418">Kinase</keyword>
<dbReference type="GO" id="GO:0005524">
    <property type="term" value="F:ATP binding"/>
    <property type="evidence" value="ECO:0007669"/>
    <property type="project" value="UniProtKB-KW"/>
</dbReference>